<dbReference type="PANTHER" id="PTHR30443:SF0">
    <property type="entry name" value="PHOSPHOETHANOLAMINE TRANSFERASE EPTA"/>
    <property type="match status" value="1"/>
</dbReference>
<feature type="transmembrane region" description="Helical" evidence="9">
    <location>
        <begin position="161"/>
        <end position="183"/>
    </location>
</feature>
<dbReference type="RefSeq" id="WP_180544102.1">
    <property type="nucleotide sequence ID" value="NZ_JACCJZ010000010.1"/>
</dbReference>
<evidence type="ECO:0000313" key="13">
    <source>
        <dbReference type="Proteomes" id="UP000589896"/>
    </source>
</evidence>
<gene>
    <name evidence="12" type="ORF">H0E82_04175</name>
</gene>
<evidence type="ECO:0000256" key="4">
    <source>
        <dbReference type="ARBA" id="ARBA00022679"/>
    </source>
</evidence>
<dbReference type="InterPro" id="IPR017850">
    <property type="entry name" value="Alkaline_phosphatase_core_sf"/>
</dbReference>
<reference evidence="12 13" key="1">
    <citation type="submission" date="2020-07" db="EMBL/GenBank/DDBJ databases">
        <title>isolation of Luteimonas sp. SJ-16.</title>
        <authorList>
            <person name="Huang X.-X."/>
            <person name="Xu L."/>
            <person name="Sun J.-Q."/>
        </authorList>
    </citation>
    <scope>NUCLEOTIDE SEQUENCE [LARGE SCALE GENOMIC DNA]</scope>
    <source>
        <strain evidence="12 13">SJ-16</strain>
    </source>
</reference>
<protein>
    <submittedName>
        <fullName evidence="12">Phosphoethanolamine--lipid A transferase</fullName>
    </submittedName>
</protein>
<comment type="subcellular location">
    <subcellularLocation>
        <location evidence="1">Cell inner membrane</location>
        <topology evidence="1">Multi-pass membrane protein</topology>
    </subcellularLocation>
</comment>
<dbReference type="Pfam" id="PF00884">
    <property type="entry name" value="Sulfatase"/>
    <property type="match status" value="1"/>
</dbReference>
<evidence type="ECO:0000256" key="1">
    <source>
        <dbReference type="ARBA" id="ARBA00004429"/>
    </source>
</evidence>
<evidence type="ECO:0000256" key="3">
    <source>
        <dbReference type="ARBA" id="ARBA00022519"/>
    </source>
</evidence>
<evidence type="ECO:0000259" key="10">
    <source>
        <dbReference type="Pfam" id="PF00884"/>
    </source>
</evidence>
<dbReference type="CDD" id="cd16017">
    <property type="entry name" value="LptA"/>
    <property type="match status" value="1"/>
</dbReference>
<dbReference type="PANTHER" id="PTHR30443">
    <property type="entry name" value="INNER MEMBRANE PROTEIN"/>
    <property type="match status" value="1"/>
</dbReference>
<keyword evidence="5 9" id="KW-0812">Transmembrane</keyword>
<dbReference type="Pfam" id="PF08019">
    <property type="entry name" value="EptA_B_N"/>
    <property type="match status" value="1"/>
</dbReference>
<evidence type="ECO:0000256" key="8">
    <source>
        <dbReference type="SAM" id="MobiDB-lite"/>
    </source>
</evidence>
<feature type="transmembrane region" description="Helical" evidence="9">
    <location>
        <begin position="195"/>
        <end position="216"/>
    </location>
</feature>
<proteinExistence type="predicted"/>
<dbReference type="GO" id="GO:0009244">
    <property type="term" value="P:lipopolysaccharide core region biosynthetic process"/>
    <property type="evidence" value="ECO:0007669"/>
    <property type="project" value="TreeGrafter"/>
</dbReference>
<dbReference type="SUPFAM" id="SSF53649">
    <property type="entry name" value="Alkaline phosphatase-like"/>
    <property type="match status" value="1"/>
</dbReference>
<evidence type="ECO:0000259" key="11">
    <source>
        <dbReference type="Pfam" id="PF08019"/>
    </source>
</evidence>
<dbReference type="Proteomes" id="UP000589896">
    <property type="component" value="Unassembled WGS sequence"/>
</dbReference>
<sequence length="584" mass="62123">MRHVPRTPAQERGATTPSLSPRTLAGPVAPASERGHNGLTDIASGAWPRLCAALQRPCPPEGLLIAVSAWCIVSANAPFWHDLHVAGAAPGVQVAFGVALVALHALLFGLFAFGRALKPVLCALLVVTALASFFATHYAVLFDVEMIHNVLRTNPAESRELLSAGLLLHVLLRGVAPAVLLALVPVRRDAIGRAAVRRVAFLLAMALLAAGALGSASQGIFSLVRADHALRYRITPGNVLVSAVRAAGERDEVPPGERQPVATDARQTTTPVMRRPRLLVLVIGETVRADHWGLNGYARDTTPQLRARGVVNFPDVSACGSSTEVSLPCMFSALGRAHYDRDAIRAQQSLLDVVARTGVTVDWLDNQSGCKGVCAGTGMETMTAAIDPAACRDGRCLDAVLVTALRQRLDTAQGDTLLVLHMLGNHGPAYFERYPETFARYRPTCTSADLARCAQPAIVNAYDNAILYADAVLGQLIDLLAARTDRDSALLYVSDHGESLGEYGLFLHGAPYAIAPAQQLQVPMVLWTAADSARSMGVDLACVATAAQAPHSHDDLFATVLGFFDIATRAYDRRRDIAGGCRTG</sequence>
<name>A0A7Z0QNN6_9GAMM</name>
<evidence type="ECO:0000256" key="6">
    <source>
        <dbReference type="ARBA" id="ARBA00022989"/>
    </source>
</evidence>
<comment type="caution">
    <text evidence="12">The sequence shown here is derived from an EMBL/GenBank/DDBJ whole genome shotgun (WGS) entry which is preliminary data.</text>
</comment>
<keyword evidence="6 9" id="KW-1133">Transmembrane helix</keyword>
<accession>A0A7Z0QNN6</accession>
<dbReference type="NCBIfam" id="NF028537">
    <property type="entry name" value="P_eth_NH2_trans"/>
    <property type="match status" value="1"/>
</dbReference>
<dbReference type="EMBL" id="JACCJZ010000010">
    <property type="protein sequence ID" value="NYZ61962.1"/>
    <property type="molecule type" value="Genomic_DNA"/>
</dbReference>
<evidence type="ECO:0000256" key="2">
    <source>
        <dbReference type="ARBA" id="ARBA00022475"/>
    </source>
</evidence>
<dbReference type="GO" id="GO:0005886">
    <property type="term" value="C:plasma membrane"/>
    <property type="evidence" value="ECO:0007669"/>
    <property type="project" value="UniProtKB-SubCell"/>
</dbReference>
<keyword evidence="13" id="KW-1185">Reference proteome</keyword>
<feature type="domain" description="Phosphoethanolamine transferase N-terminal" evidence="11">
    <location>
        <begin position="100"/>
        <end position="247"/>
    </location>
</feature>
<keyword evidence="3" id="KW-0997">Cell inner membrane</keyword>
<keyword evidence="2" id="KW-1003">Cell membrane</keyword>
<evidence type="ECO:0000256" key="7">
    <source>
        <dbReference type="ARBA" id="ARBA00023136"/>
    </source>
</evidence>
<dbReference type="AlphaFoldDB" id="A0A7Z0QNN6"/>
<dbReference type="InterPro" id="IPR058130">
    <property type="entry name" value="PEA_transf_C"/>
</dbReference>
<feature type="transmembrane region" description="Helical" evidence="9">
    <location>
        <begin position="120"/>
        <end position="141"/>
    </location>
</feature>
<dbReference type="InterPro" id="IPR040423">
    <property type="entry name" value="PEA_transferase"/>
</dbReference>
<keyword evidence="7 9" id="KW-0472">Membrane</keyword>
<organism evidence="12 13">
    <name type="scientific">Luteimonas deserti</name>
    <dbReference type="NCBI Taxonomy" id="2752306"/>
    <lineage>
        <taxon>Bacteria</taxon>
        <taxon>Pseudomonadati</taxon>
        <taxon>Pseudomonadota</taxon>
        <taxon>Gammaproteobacteria</taxon>
        <taxon>Lysobacterales</taxon>
        <taxon>Lysobacteraceae</taxon>
        <taxon>Luteimonas</taxon>
    </lineage>
</organism>
<keyword evidence="4 12" id="KW-0808">Transferase</keyword>
<evidence type="ECO:0000256" key="9">
    <source>
        <dbReference type="SAM" id="Phobius"/>
    </source>
</evidence>
<feature type="transmembrane region" description="Helical" evidence="9">
    <location>
        <begin position="62"/>
        <end position="80"/>
    </location>
</feature>
<dbReference type="GO" id="GO:0016776">
    <property type="term" value="F:phosphotransferase activity, phosphate group as acceptor"/>
    <property type="evidence" value="ECO:0007669"/>
    <property type="project" value="TreeGrafter"/>
</dbReference>
<evidence type="ECO:0000256" key="5">
    <source>
        <dbReference type="ARBA" id="ARBA00022692"/>
    </source>
</evidence>
<feature type="transmembrane region" description="Helical" evidence="9">
    <location>
        <begin position="92"/>
        <end position="113"/>
    </location>
</feature>
<feature type="region of interest" description="Disordered" evidence="8">
    <location>
        <begin position="1"/>
        <end position="36"/>
    </location>
</feature>
<dbReference type="Gene3D" id="3.40.720.10">
    <property type="entry name" value="Alkaline Phosphatase, subunit A"/>
    <property type="match status" value="1"/>
</dbReference>
<dbReference type="InterPro" id="IPR000917">
    <property type="entry name" value="Sulfatase_N"/>
</dbReference>
<feature type="domain" description="Sulfatase N-terminal" evidence="10">
    <location>
        <begin position="278"/>
        <end position="566"/>
    </location>
</feature>
<dbReference type="InterPro" id="IPR012549">
    <property type="entry name" value="EptA-like_N"/>
</dbReference>
<evidence type="ECO:0000313" key="12">
    <source>
        <dbReference type="EMBL" id="NYZ61962.1"/>
    </source>
</evidence>